<name>H2SN70_TAKRU</name>
<feature type="region of interest" description="Disordered" evidence="4">
    <location>
        <begin position="191"/>
        <end position="286"/>
    </location>
</feature>
<reference evidence="6" key="2">
    <citation type="submission" date="2025-08" db="UniProtKB">
        <authorList>
            <consortium name="Ensembl"/>
        </authorList>
    </citation>
    <scope>IDENTIFICATION</scope>
</reference>
<dbReference type="GeneTree" id="ENSGT00940000153385"/>
<dbReference type="PROSITE" id="PS00633">
    <property type="entry name" value="BROMODOMAIN_1"/>
    <property type="match status" value="1"/>
</dbReference>
<organism evidence="6 7">
    <name type="scientific">Takifugu rubripes</name>
    <name type="common">Japanese pufferfish</name>
    <name type="synonym">Fugu rubripes</name>
    <dbReference type="NCBI Taxonomy" id="31033"/>
    <lineage>
        <taxon>Eukaryota</taxon>
        <taxon>Metazoa</taxon>
        <taxon>Chordata</taxon>
        <taxon>Craniata</taxon>
        <taxon>Vertebrata</taxon>
        <taxon>Euteleostomi</taxon>
        <taxon>Actinopterygii</taxon>
        <taxon>Neopterygii</taxon>
        <taxon>Teleostei</taxon>
        <taxon>Neoteleostei</taxon>
        <taxon>Acanthomorphata</taxon>
        <taxon>Eupercaria</taxon>
        <taxon>Tetraodontiformes</taxon>
        <taxon>Tetradontoidea</taxon>
        <taxon>Tetraodontidae</taxon>
        <taxon>Takifugu</taxon>
    </lineage>
</organism>
<evidence type="ECO:0000256" key="3">
    <source>
        <dbReference type="PROSITE-ProRule" id="PRU00035"/>
    </source>
</evidence>
<accession>H2SN70</accession>
<feature type="domain" description="Bromo" evidence="5">
    <location>
        <begin position="88"/>
        <end position="160"/>
    </location>
</feature>
<dbReference type="SUPFAM" id="SSF47370">
    <property type="entry name" value="Bromodomain"/>
    <property type="match status" value="1"/>
</dbReference>
<feature type="region of interest" description="Disordered" evidence="4">
    <location>
        <begin position="52"/>
        <end position="72"/>
    </location>
</feature>
<evidence type="ECO:0000313" key="6">
    <source>
        <dbReference type="Ensembl" id="ENSTRUP00000013856.3"/>
    </source>
</evidence>
<dbReference type="GO" id="GO:0006355">
    <property type="term" value="P:regulation of DNA-templated transcription"/>
    <property type="evidence" value="ECO:0007669"/>
    <property type="project" value="TreeGrafter"/>
</dbReference>
<evidence type="ECO:0000256" key="1">
    <source>
        <dbReference type="ARBA" id="ARBA00022737"/>
    </source>
</evidence>
<dbReference type="Gene3D" id="1.20.920.10">
    <property type="entry name" value="Bromodomain-like"/>
    <property type="match status" value="1"/>
</dbReference>
<dbReference type="InterPro" id="IPR036427">
    <property type="entry name" value="Bromodomain-like_sf"/>
</dbReference>
<dbReference type="InterPro" id="IPR050935">
    <property type="entry name" value="Bromo_chromatin_reader"/>
</dbReference>
<dbReference type="Proteomes" id="UP000005226">
    <property type="component" value="Chromosome 6"/>
</dbReference>
<keyword evidence="1" id="KW-0677">Repeat</keyword>
<feature type="compositionally biased region" description="Polar residues" evidence="4">
    <location>
        <begin position="211"/>
        <end position="237"/>
    </location>
</feature>
<dbReference type="SMART" id="SM00297">
    <property type="entry name" value="BROMO"/>
    <property type="match status" value="1"/>
</dbReference>
<dbReference type="PANTHER" id="PTHR22880">
    <property type="entry name" value="FALZ-RELATED BROMODOMAIN-CONTAINING PROTEINS"/>
    <property type="match status" value="1"/>
</dbReference>
<evidence type="ECO:0000256" key="4">
    <source>
        <dbReference type="SAM" id="MobiDB-lite"/>
    </source>
</evidence>
<evidence type="ECO:0000313" key="7">
    <source>
        <dbReference type="Proteomes" id="UP000005226"/>
    </source>
</evidence>
<dbReference type="CDD" id="cd05497">
    <property type="entry name" value="Bromo_Brdt_I_like"/>
    <property type="match status" value="1"/>
</dbReference>
<proteinExistence type="predicted"/>
<dbReference type="GO" id="GO:0000785">
    <property type="term" value="C:chromatin"/>
    <property type="evidence" value="ECO:0007669"/>
    <property type="project" value="TreeGrafter"/>
</dbReference>
<dbReference type="PROSITE" id="PS50014">
    <property type="entry name" value="BROMODOMAIN_2"/>
    <property type="match status" value="1"/>
</dbReference>
<dbReference type="GO" id="GO:0006338">
    <property type="term" value="P:chromatin remodeling"/>
    <property type="evidence" value="ECO:0007669"/>
    <property type="project" value="TreeGrafter"/>
</dbReference>
<keyword evidence="2 3" id="KW-0103">Bromodomain</keyword>
<dbReference type="InterPro" id="IPR001487">
    <property type="entry name" value="Bromodomain"/>
</dbReference>
<evidence type="ECO:0000256" key="2">
    <source>
        <dbReference type="ARBA" id="ARBA00023117"/>
    </source>
</evidence>
<keyword evidence="7" id="KW-1185">Reference proteome</keyword>
<reference evidence="6 7" key="1">
    <citation type="journal article" date="2011" name="Genome Biol. Evol.">
        <title>Integration of the genetic map and genome assembly of fugu facilitates insights into distinct features of genome evolution in teleosts and mammals.</title>
        <authorList>
            <person name="Kai W."/>
            <person name="Kikuchi K."/>
            <person name="Tohari S."/>
            <person name="Chew A.K."/>
            <person name="Tay A."/>
            <person name="Fujiwara A."/>
            <person name="Hosoya S."/>
            <person name="Suetake H."/>
            <person name="Naruse K."/>
            <person name="Brenner S."/>
            <person name="Suzuki Y."/>
            <person name="Venkatesh B."/>
        </authorList>
    </citation>
    <scope>NUCLEOTIDE SEQUENCE [LARGE SCALE GENOMIC DNA]</scope>
</reference>
<dbReference type="PRINTS" id="PR00503">
    <property type="entry name" value="BROMODOMAIN"/>
</dbReference>
<dbReference type="Pfam" id="PF00439">
    <property type="entry name" value="Bromodomain"/>
    <property type="match status" value="1"/>
</dbReference>
<dbReference type="OMA" id="YDGHEEF"/>
<dbReference type="InterPro" id="IPR043508">
    <property type="entry name" value="Bromo_Brdt_I"/>
</dbReference>
<dbReference type="GO" id="GO:0005634">
    <property type="term" value="C:nucleus"/>
    <property type="evidence" value="ECO:0007669"/>
    <property type="project" value="TreeGrafter"/>
</dbReference>
<dbReference type="FunFam" id="1.20.920.10:FF:000002">
    <property type="entry name" value="Bromodomain-containing protein 4"/>
    <property type="match status" value="1"/>
</dbReference>
<protein>
    <recommendedName>
        <fullName evidence="5">Bromo domain-containing protein</fullName>
    </recommendedName>
</protein>
<dbReference type="InterPro" id="IPR018359">
    <property type="entry name" value="Bromodomain_CS"/>
</dbReference>
<dbReference type="AlphaFoldDB" id="H2SN70"/>
<evidence type="ECO:0000259" key="5">
    <source>
        <dbReference type="PROSITE" id="PS50014"/>
    </source>
</evidence>
<dbReference type="Ensembl" id="ENSTRUT00000013919.3">
    <property type="protein sequence ID" value="ENSTRUP00000013856.3"/>
    <property type="gene ID" value="ENSTRUG00000005711.3"/>
</dbReference>
<feature type="compositionally biased region" description="Basic and acidic residues" evidence="4">
    <location>
        <begin position="267"/>
        <end position="277"/>
    </location>
</feature>
<sequence>ALPNIGQSFKVRTIIIIMSLRKQHFRHPPRLCLSAGRPLPVAVAMPADAESGAQLVNPSPPEVENPDKPGRRTNQLQYMQNIVVKSLWRHHYAWPFYEPVDAVGLGLADYHKIITSPMDLGTIKKRLENNYYWTASECLQDFNTMFTNCYIYNKPTDDIVLMALTLEKIFLQKVAQMPQEEVEVLPYVAKGKGKKGNASGRKLRGGERKNNASVTTAPSTLSSPPRAGLSTTTSSADGEQAALPKVKAVPDHLAAISEVPVNKRKRKDDESKTDRQTRGSPTSDPG</sequence>
<dbReference type="InParanoid" id="H2SN70"/>
<dbReference type="PANTHER" id="PTHR22880:SF246">
    <property type="entry name" value="BROMODOMAIN-CONTAINING PROTEIN 3"/>
    <property type="match status" value="1"/>
</dbReference>
<reference evidence="6" key="3">
    <citation type="submission" date="2025-09" db="UniProtKB">
        <authorList>
            <consortium name="Ensembl"/>
        </authorList>
    </citation>
    <scope>IDENTIFICATION</scope>
</reference>